<dbReference type="HOGENOM" id="CLU_2520086_0_0_6"/>
<evidence type="ECO:0000313" key="1">
    <source>
        <dbReference type="EMBL" id="ENW93014.1"/>
    </source>
</evidence>
<accession>N9R9K8</accession>
<dbReference type="Proteomes" id="UP000013261">
    <property type="component" value="Unassembled WGS sequence"/>
</dbReference>
<accession>N9MSX0</accession>
<protein>
    <submittedName>
        <fullName evidence="1">Uncharacterized protein</fullName>
    </submittedName>
</protein>
<evidence type="ECO:0000313" key="2">
    <source>
        <dbReference type="Proteomes" id="UP000013261"/>
    </source>
</evidence>
<name>N9MSX0_9GAMM</name>
<reference evidence="1 2" key="1">
    <citation type="submission" date="2013-02" db="EMBL/GenBank/DDBJ databases">
        <title>The Genome Sequence of Acinetobacter sp. ANC 4105.</title>
        <authorList>
            <consortium name="The Broad Institute Genome Sequencing Platform"/>
            <consortium name="The Broad Institute Genome Sequencing Center for Infectious Disease"/>
            <person name="Cerqueira G."/>
            <person name="Feldgarden M."/>
            <person name="Courvalin P."/>
            <person name="Perichon B."/>
            <person name="Grillot-Courvalin C."/>
            <person name="Clermont D."/>
            <person name="Rocha E."/>
            <person name="Yoon E.-J."/>
            <person name="Nemec A."/>
            <person name="Walker B."/>
            <person name="Young S.K."/>
            <person name="Zeng Q."/>
            <person name="Gargeya S."/>
            <person name="Fitzgerald M."/>
            <person name="Haas B."/>
            <person name="Abouelleil A."/>
            <person name="Alvarado L."/>
            <person name="Arachchi H.M."/>
            <person name="Berlin A.M."/>
            <person name="Chapman S.B."/>
            <person name="Dewar J."/>
            <person name="Goldberg J."/>
            <person name="Griggs A."/>
            <person name="Gujja S."/>
            <person name="Hansen M."/>
            <person name="Howarth C."/>
            <person name="Imamovic A."/>
            <person name="Larimer J."/>
            <person name="McCowan C."/>
            <person name="Murphy C."/>
            <person name="Neiman D."/>
            <person name="Pearson M."/>
            <person name="Priest M."/>
            <person name="Roberts A."/>
            <person name="Saif S."/>
            <person name="Shea T."/>
            <person name="Sisk P."/>
            <person name="Sykes S."/>
            <person name="Wortman J."/>
            <person name="Nusbaum C."/>
            <person name="Birren B."/>
        </authorList>
    </citation>
    <scope>NUCLEOTIDE SEQUENCE [LARGE SCALE GENOMIC DNA]</scope>
    <source>
        <strain evidence="1 2">ANC 4105</strain>
    </source>
</reference>
<dbReference type="OrthoDB" id="9974261at2"/>
<proteinExistence type="predicted"/>
<dbReference type="RefSeq" id="WP_005190758.1">
    <property type="nucleotide sequence ID" value="NZ_CBCSJS010000007.1"/>
</dbReference>
<dbReference type="AlphaFoldDB" id="N9MSX0"/>
<sequence>MTFYIGGHMSGSLVETEEKDKAQILISHSPYTGLSRPVYVYVRRKVSFQGTVKSFYILEAEEPIDHRDLILELWDQVETDIYVI</sequence>
<dbReference type="EMBL" id="APRL01000013">
    <property type="protein sequence ID" value="ENW93014.1"/>
    <property type="molecule type" value="Genomic_DNA"/>
</dbReference>
<comment type="caution">
    <text evidence="1">The sequence shown here is derived from an EMBL/GenBank/DDBJ whole genome shotgun (WGS) entry which is preliminary data.</text>
</comment>
<keyword evidence="2" id="KW-1185">Reference proteome</keyword>
<organism evidence="1 2">
    <name type="scientific">Acinetobacter dispersus</name>
    <dbReference type="NCBI Taxonomy" id="70348"/>
    <lineage>
        <taxon>Bacteria</taxon>
        <taxon>Pseudomonadati</taxon>
        <taxon>Pseudomonadota</taxon>
        <taxon>Gammaproteobacteria</taxon>
        <taxon>Moraxellales</taxon>
        <taxon>Moraxellaceae</taxon>
        <taxon>Acinetobacter</taxon>
    </lineage>
</organism>
<gene>
    <name evidence="1" type="ORF">F904_02957</name>
</gene>